<dbReference type="CDD" id="cd05123">
    <property type="entry name" value="STKc_AGC"/>
    <property type="match status" value="1"/>
</dbReference>
<dbReference type="SMART" id="SM00220">
    <property type="entry name" value="S_TKc"/>
    <property type="match status" value="1"/>
</dbReference>
<reference evidence="13" key="1">
    <citation type="journal article" date="2023" name="Commun. Biol.">
        <title>Genome analysis of Parmales, the sister group of diatoms, reveals the evolutionary specialization of diatoms from phago-mixotrophs to photoautotrophs.</title>
        <authorList>
            <person name="Ban H."/>
            <person name="Sato S."/>
            <person name="Yoshikawa S."/>
            <person name="Yamada K."/>
            <person name="Nakamura Y."/>
            <person name="Ichinomiya M."/>
            <person name="Sato N."/>
            <person name="Blanc-Mathieu R."/>
            <person name="Endo H."/>
            <person name="Kuwata A."/>
            <person name="Ogata H."/>
        </authorList>
    </citation>
    <scope>NUCLEOTIDE SEQUENCE [LARGE SCALE GENOMIC DNA]</scope>
</reference>
<dbReference type="Gene3D" id="1.10.510.10">
    <property type="entry name" value="Transferase(Phosphotransferase) domain 1"/>
    <property type="match status" value="1"/>
</dbReference>
<evidence type="ECO:0000256" key="10">
    <source>
        <dbReference type="SAM" id="MobiDB-lite"/>
    </source>
</evidence>
<organism evidence="12 13">
    <name type="scientific">Triparma columacea</name>
    <dbReference type="NCBI Taxonomy" id="722753"/>
    <lineage>
        <taxon>Eukaryota</taxon>
        <taxon>Sar</taxon>
        <taxon>Stramenopiles</taxon>
        <taxon>Ochrophyta</taxon>
        <taxon>Bolidophyceae</taxon>
        <taxon>Parmales</taxon>
        <taxon>Triparmaceae</taxon>
        <taxon>Triparma</taxon>
    </lineage>
</organism>
<keyword evidence="3" id="KW-0808">Transferase</keyword>
<evidence type="ECO:0000256" key="9">
    <source>
        <dbReference type="PROSITE-ProRule" id="PRU10141"/>
    </source>
</evidence>
<evidence type="ECO:0000256" key="7">
    <source>
        <dbReference type="ARBA" id="ARBA00047899"/>
    </source>
</evidence>
<evidence type="ECO:0000256" key="5">
    <source>
        <dbReference type="ARBA" id="ARBA00022777"/>
    </source>
</evidence>
<keyword evidence="5" id="KW-0418">Kinase</keyword>
<dbReference type="InterPro" id="IPR011009">
    <property type="entry name" value="Kinase-like_dom_sf"/>
</dbReference>
<dbReference type="InterPro" id="IPR050236">
    <property type="entry name" value="Ser_Thr_kinase_AGC"/>
</dbReference>
<dbReference type="OrthoDB" id="432483at2759"/>
<dbReference type="GO" id="GO:0035556">
    <property type="term" value="P:intracellular signal transduction"/>
    <property type="evidence" value="ECO:0007669"/>
    <property type="project" value="TreeGrafter"/>
</dbReference>
<dbReference type="PANTHER" id="PTHR24356:SF1">
    <property type="entry name" value="SERINE_THREONINE-PROTEIN KINASE GREATWALL"/>
    <property type="match status" value="1"/>
</dbReference>
<accession>A0A9W7L124</accession>
<feature type="region of interest" description="Disordered" evidence="10">
    <location>
        <begin position="611"/>
        <end position="652"/>
    </location>
</feature>
<dbReference type="InterPro" id="IPR045270">
    <property type="entry name" value="STKc_AGC"/>
</dbReference>
<evidence type="ECO:0000256" key="4">
    <source>
        <dbReference type="ARBA" id="ARBA00022741"/>
    </source>
</evidence>
<dbReference type="AlphaFoldDB" id="A0A9W7L124"/>
<dbReference type="InterPro" id="IPR017441">
    <property type="entry name" value="Protein_kinase_ATP_BS"/>
</dbReference>
<evidence type="ECO:0000313" key="13">
    <source>
        <dbReference type="Proteomes" id="UP001165065"/>
    </source>
</evidence>
<dbReference type="GO" id="GO:0005524">
    <property type="term" value="F:ATP binding"/>
    <property type="evidence" value="ECO:0007669"/>
    <property type="project" value="UniProtKB-UniRule"/>
</dbReference>
<dbReference type="EMBL" id="BRYA01000517">
    <property type="protein sequence ID" value="GMI20658.1"/>
    <property type="molecule type" value="Genomic_DNA"/>
</dbReference>
<evidence type="ECO:0000256" key="3">
    <source>
        <dbReference type="ARBA" id="ARBA00022679"/>
    </source>
</evidence>
<keyword evidence="2" id="KW-0723">Serine/threonine-protein kinase</keyword>
<dbReference type="PANTHER" id="PTHR24356">
    <property type="entry name" value="SERINE/THREONINE-PROTEIN KINASE"/>
    <property type="match status" value="1"/>
</dbReference>
<dbReference type="Pfam" id="PF00069">
    <property type="entry name" value="Pkinase"/>
    <property type="match status" value="1"/>
</dbReference>
<evidence type="ECO:0000256" key="8">
    <source>
        <dbReference type="ARBA" id="ARBA00048679"/>
    </source>
</evidence>
<dbReference type="PROSITE" id="PS00108">
    <property type="entry name" value="PROTEIN_KINASE_ST"/>
    <property type="match status" value="1"/>
</dbReference>
<gene>
    <name evidence="12" type="ORF">TrCOL_g11073</name>
</gene>
<keyword evidence="4 9" id="KW-0547">Nucleotide-binding</keyword>
<sequence length="652" mass="72319">MEEGLGLHPASPPQQHDFCFWTQLGKGAFGTVWLAQEKRAAKRYLAIKTIQKKHIIKAQGEDLQIKVKRLLNERQILQHVDHPFIVQLMYFFQDEERLYFGMTLAGCGDFFTILQDVNGGGGLGMITCRFYAAELALALEYIHSLGIIYRDLKLENFLLSSDGHLVVTDFGMAQYVTGRGRTSSTVGTPEYFAPEIVKEEEYGVEVDWWAYGVCLYELLCGQSPFSGRSIATTMKNVIMKDAKLPSNKKIFSKISKGEMKQTQEILDMLLCKDPKLRLGSGAKSAKDHAWFKDYKVQMDVSAVNTMWTFEDILEKKIPPPLKRESILMSPGIKVLMKAKEEKEKMDSNVFVDFEPFNRDVELAKGVRGGLAETVTLPALGGGQKKEGGGVFTAPAIQPPPSPRIDGIEEDFDIGDYLEDEDAPVLRNVSYKCKKNAFENDPRGEEVAIKETLLELSEFWRSFAKGFTYFGCDMKRDGNYIVDMSMVFKNRFYLEQYKKEIRAPILEQFKYLIDISKLGEGPFDKRSIHRFPIKETVVKVTSSPGNLTKRELIVSGSEVAEEAKVKVVDVTNVTARELGVGAGGEVAARIGMEAQAAVQVDLAARAKAENEAEAEAEVGGDIRKGEGGTKLTTSEGGGEEGGVGGAEASMSLS</sequence>
<dbReference type="InterPro" id="IPR000719">
    <property type="entry name" value="Prot_kinase_dom"/>
</dbReference>
<feature type="binding site" evidence="9">
    <location>
        <position position="48"/>
    </location>
    <ligand>
        <name>ATP</name>
        <dbReference type="ChEBI" id="CHEBI:30616"/>
    </ligand>
</feature>
<comment type="caution">
    <text evidence="12">The sequence shown here is derived from an EMBL/GenBank/DDBJ whole genome shotgun (WGS) entry which is preliminary data.</text>
</comment>
<evidence type="ECO:0000256" key="2">
    <source>
        <dbReference type="ARBA" id="ARBA00022527"/>
    </source>
</evidence>
<dbReference type="InterPro" id="IPR008271">
    <property type="entry name" value="Ser/Thr_kinase_AS"/>
</dbReference>
<evidence type="ECO:0000256" key="1">
    <source>
        <dbReference type="ARBA" id="ARBA00012513"/>
    </source>
</evidence>
<proteinExistence type="predicted"/>
<comment type="catalytic activity">
    <reaction evidence="7">
        <text>L-threonyl-[protein] + ATP = O-phospho-L-threonyl-[protein] + ADP + H(+)</text>
        <dbReference type="Rhea" id="RHEA:46608"/>
        <dbReference type="Rhea" id="RHEA-COMP:11060"/>
        <dbReference type="Rhea" id="RHEA-COMP:11605"/>
        <dbReference type="ChEBI" id="CHEBI:15378"/>
        <dbReference type="ChEBI" id="CHEBI:30013"/>
        <dbReference type="ChEBI" id="CHEBI:30616"/>
        <dbReference type="ChEBI" id="CHEBI:61977"/>
        <dbReference type="ChEBI" id="CHEBI:456216"/>
        <dbReference type="EC" id="2.7.11.1"/>
    </reaction>
</comment>
<feature type="domain" description="Protein kinase" evidence="11">
    <location>
        <begin position="18"/>
        <end position="291"/>
    </location>
</feature>
<evidence type="ECO:0000256" key="6">
    <source>
        <dbReference type="ARBA" id="ARBA00022840"/>
    </source>
</evidence>
<dbReference type="PROSITE" id="PS50011">
    <property type="entry name" value="PROTEIN_KINASE_DOM"/>
    <property type="match status" value="1"/>
</dbReference>
<dbReference type="Gene3D" id="3.30.200.20">
    <property type="entry name" value="Phosphorylase Kinase, domain 1"/>
    <property type="match status" value="1"/>
</dbReference>
<comment type="catalytic activity">
    <reaction evidence="8">
        <text>L-seryl-[protein] + ATP = O-phospho-L-seryl-[protein] + ADP + H(+)</text>
        <dbReference type="Rhea" id="RHEA:17989"/>
        <dbReference type="Rhea" id="RHEA-COMP:9863"/>
        <dbReference type="Rhea" id="RHEA-COMP:11604"/>
        <dbReference type="ChEBI" id="CHEBI:15378"/>
        <dbReference type="ChEBI" id="CHEBI:29999"/>
        <dbReference type="ChEBI" id="CHEBI:30616"/>
        <dbReference type="ChEBI" id="CHEBI:83421"/>
        <dbReference type="ChEBI" id="CHEBI:456216"/>
        <dbReference type="EC" id="2.7.11.1"/>
    </reaction>
</comment>
<evidence type="ECO:0000259" key="11">
    <source>
        <dbReference type="PROSITE" id="PS50011"/>
    </source>
</evidence>
<dbReference type="GO" id="GO:0004674">
    <property type="term" value="F:protein serine/threonine kinase activity"/>
    <property type="evidence" value="ECO:0007669"/>
    <property type="project" value="UniProtKB-KW"/>
</dbReference>
<protein>
    <recommendedName>
        <fullName evidence="1">non-specific serine/threonine protein kinase</fullName>
        <ecNumber evidence="1">2.7.11.1</ecNumber>
    </recommendedName>
</protein>
<dbReference type="SUPFAM" id="SSF56112">
    <property type="entry name" value="Protein kinase-like (PK-like)"/>
    <property type="match status" value="1"/>
</dbReference>
<keyword evidence="13" id="KW-1185">Reference proteome</keyword>
<dbReference type="EC" id="2.7.11.1" evidence="1"/>
<name>A0A9W7L124_9STRA</name>
<feature type="compositionally biased region" description="Gly residues" evidence="10">
    <location>
        <begin position="634"/>
        <end position="644"/>
    </location>
</feature>
<evidence type="ECO:0000313" key="12">
    <source>
        <dbReference type="EMBL" id="GMI20658.1"/>
    </source>
</evidence>
<dbReference type="PROSITE" id="PS00107">
    <property type="entry name" value="PROTEIN_KINASE_ATP"/>
    <property type="match status" value="1"/>
</dbReference>
<keyword evidence="6 9" id="KW-0067">ATP-binding</keyword>
<dbReference type="Proteomes" id="UP001165065">
    <property type="component" value="Unassembled WGS sequence"/>
</dbReference>